<dbReference type="InterPro" id="IPR037401">
    <property type="entry name" value="SnoaL-like"/>
</dbReference>
<dbReference type="EMBL" id="FOGG01000003">
    <property type="protein sequence ID" value="SER01088.1"/>
    <property type="molecule type" value="Genomic_DNA"/>
</dbReference>
<accession>A0A1H9KPS8</accession>
<sequence length="118" mass="13848">MKTENQLVTTHNSKAVVLSFIQALNAEDFDLARMQLHDDMSFKGVMGERNGAEKYISDMQKMKLKYDIQKIFVDNNEVCLWYNIMMENNNILSCGWYKLEDEKIKSFQVVFDPRPLLT</sequence>
<keyword evidence="3" id="KW-1185">Reference proteome</keyword>
<reference evidence="2 3" key="1">
    <citation type="submission" date="2016-10" db="EMBL/GenBank/DDBJ databases">
        <authorList>
            <person name="de Groot N.N."/>
        </authorList>
    </citation>
    <scope>NUCLEOTIDE SEQUENCE [LARGE SCALE GENOMIC DNA]</scope>
    <source>
        <strain evidence="2 3">DSM 18610</strain>
    </source>
</reference>
<evidence type="ECO:0000259" key="1">
    <source>
        <dbReference type="Pfam" id="PF12680"/>
    </source>
</evidence>
<evidence type="ECO:0000313" key="3">
    <source>
        <dbReference type="Proteomes" id="UP000199572"/>
    </source>
</evidence>
<dbReference type="AlphaFoldDB" id="A0A1H9KPS8"/>
<dbReference type="Proteomes" id="UP000199572">
    <property type="component" value="Unassembled WGS sequence"/>
</dbReference>
<dbReference type="RefSeq" id="WP_090881473.1">
    <property type="nucleotide sequence ID" value="NZ_FOGG01000003.1"/>
</dbReference>
<evidence type="ECO:0000313" key="2">
    <source>
        <dbReference type="EMBL" id="SER01088.1"/>
    </source>
</evidence>
<organism evidence="2 3">
    <name type="scientific">Pedobacter rhizosphaerae</name>
    <dbReference type="NCBI Taxonomy" id="390241"/>
    <lineage>
        <taxon>Bacteria</taxon>
        <taxon>Pseudomonadati</taxon>
        <taxon>Bacteroidota</taxon>
        <taxon>Sphingobacteriia</taxon>
        <taxon>Sphingobacteriales</taxon>
        <taxon>Sphingobacteriaceae</taxon>
        <taxon>Pedobacter</taxon>
    </lineage>
</organism>
<dbReference type="SUPFAM" id="SSF54427">
    <property type="entry name" value="NTF2-like"/>
    <property type="match status" value="1"/>
</dbReference>
<gene>
    <name evidence="2" type="ORF">SAMN04488023_10395</name>
</gene>
<dbReference type="InterPro" id="IPR032710">
    <property type="entry name" value="NTF2-like_dom_sf"/>
</dbReference>
<name>A0A1H9KPS8_9SPHI</name>
<feature type="domain" description="SnoaL-like" evidence="1">
    <location>
        <begin position="19"/>
        <end position="105"/>
    </location>
</feature>
<dbReference type="Gene3D" id="3.10.450.50">
    <property type="match status" value="1"/>
</dbReference>
<dbReference type="OrthoDB" id="795653at2"/>
<proteinExistence type="predicted"/>
<protein>
    <submittedName>
        <fullName evidence="2">SnoaL-like domain-containing protein</fullName>
    </submittedName>
</protein>
<dbReference type="Pfam" id="PF12680">
    <property type="entry name" value="SnoaL_2"/>
    <property type="match status" value="1"/>
</dbReference>